<feature type="region of interest" description="Disordered" evidence="1">
    <location>
        <begin position="1"/>
        <end position="34"/>
    </location>
</feature>
<keyword evidence="3" id="KW-1185">Reference proteome</keyword>
<accession>A0A1Y0ISV5</accession>
<evidence type="ECO:0000313" key="2">
    <source>
        <dbReference type="EMBL" id="ARU62886.1"/>
    </source>
</evidence>
<dbReference type="Proteomes" id="UP000195437">
    <property type="component" value="Chromosome"/>
</dbReference>
<dbReference type="RefSeq" id="WP_087458236.1">
    <property type="nucleotide sequence ID" value="NZ_CP021434.1"/>
</dbReference>
<evidence type="ECO:0000313" key="3">
    <source>
        <dbReference type="Proteomes" id="UP000195437"/>
    </source>
</evidence>
<dbReference type="AlphaFoldDB" id="A0A1Y0ISV5"/>
<proteinExistence type="predicted"/>
<dbReference type="OrthoDB" id="9908236at2"/>
<dbReference type="KEGG" id="tum:CBW65_19315"/>
<dbReference type="EMBL" id="CP021434">
    <property type="protein sequence ID" value="ARU62886.1"/>
    <property type="molecule type" value="Genomic_DNA"/>
</dbReference>
<gene>
    <name evidence="2" type="ORF">CBW65_19315</name>
</gene>
<protein>
    <submittedName>
        <fullName evidence="2">Uncharacterized protein</fullName>
    </submittedName>
</protein>
<evidence type="ECO:0000256" key="1">
    <source>
        <dbReference type="SAM" id="MobiDB-lite"/>
    </source>
</evidence>
<name>A0A1Y0ISV5_9BACL</name>
<organism evidence="2 3">
    <name type="scientific">Tumebacillus avium</name>
    <dbReference type="NCBI Taxonomy" id="1903704"/>
    <lineage>
        <taxon>Bacteria</taxon>
        <taxon>Bacillati</taxon>
        <taxon>Bacillota</taxon>
        <taxon>Bacilli</taxon>
        <taxon>Bacillales</taxon>
        <taxon>Alicyclobacillaceae</taxon>
        <taxon>Tumebacillus</taxon>
    </lineage>
</organism>
<sequence length="78" mass="8481">MSERQAESRPVVVFERAESRPERTGNVIPFPMPARGARETTAVEWVVGGQNQQRPVRLTGVSSGFGDVSKASVQRLAA</sequence>
<reference evidence="3" key="1">
    <citation type="submission" date="2017-05" db="EMBL/GenBank/DDBJ databases">
        <authorList>
            <person name="Sung H."/>
        </authorList>
    </citation>
    <scope>NUCLEOTIDE SEQUENCE [LARGE SCALE GENOMIC DNA]</scope>
    <source>
        <strain evidence="3">AR23208</strain>
    </source>
</reference>